<evidence type="ECO:0000313" key="9">
    <source>
        <dbReference type="EMBL" id="KAE9630220.1"/>
    </source>
</evidence>
<feature type="transmembrane region" description="Helical" evidence="8">
    <location>
        <begin position="134"/>
        <end position="154"/>
    </location>
</feature>
<organism evidence="9 10">
    <name type="scientific">Defluviitalea raffinosedens</name>
    <dbReference type="NCBI Taxonomy" id="1450156"/>
    <lineage>
        <taxon>Bacteria</taxon>
        <taxon>Bacillati</taxon>
        <taxon>Bacillota</taxon>
        <taxon>Clostridia</taxon>
        <taxon>Lachnospirales</taxon>
        <taxon>Defluviitaleaceae</taxon>
        <taxon>Defluviitalea</taxon>
    </lineage>
</organism>
<evidence type="ECO:0000256" key="3">
    <source>
        <dbReference type="ARBA" id="ARBA00022448"/>
    </source>
</evidence>
<evidence type="ECO:0000256" key="4">
    <source>
        <dbReference type="ARBA" id="ARBA00022692"/>
    </source>
</evidence>
<dbReference type="PANTHER" id="PTHR43829">
    <property type="entry name" value="AQUAPORIN OR AQUAGLYCEROPORIN RELATED"/>
    <property type="match status" value="1"/>
</dbReference>
<keyword evidence="5 8" id="KW-1133">Transmembrane helix</keyword>
<accession>A0A7C8LI58</accession>
<evidence type="ECO:0000256" key="5">
    <source>
        <dbReference type="ARBA" id="ARBA00022989"/>
    </source>
</evidence>
<dbReference type="AlphaFoldDB" id="A0A7C8LI58"/>
<keyword evidence="3 7" id="KW-0813">Transport</keyword>
<dbReference type="Pfam" id="PF00230">
    <property type="entry name" value="MIP"/>
    <property type="match status" value="1"/>
</dbReference>
<reference evidence="9 10" key="1">
    <citation type="submission" date="2019-12" db="EMBL/GenBank/DDBJ databases">
        <title>Defluviitalea raffinosedens, isolated from a biogas fermenter, genome sequencing and characterization.</title>
        <authorList>
            <person name="Rettenmaier R."/>
            <person name="Schneider M."/>
            <person name="Neuhaus K."/>
            <person name="Liebl W."/>
            <person name="Zverlov V."/>
        </authorList>
    </citation>
    <scope>NUCLEOTIDE SEQUENCE [LARGE SCALE GENOMIC DNA]</scope>
    <source>
        <strain evidence="9 10">249c-K6</strain>
    </source>
</reference>
<dbReference type="PANTHER" id="PTHR43829:SF9">
    <property type="entry name" value="AQUAPORIN-9"/>
    <property type="match status" value="1"/>
</dbReference>
<dbReference type="EMBL" id="WSLF01000015">
    <property type="protein sequence ID" value="KAE9630220.1"/>
    <property type="molecule type" value="Genomic_DNA"/>
</dbReference>
<dbReference type="Gene3D" id="1.20.1080.10">
    <property type="entry name" value="Glycerol uptake facilitator protein"/>
    <property type="match status" value="1"/>
</dbReference>
<sequence length="234" mass="24443">MSAFLAELVGTMCLILLGDGVVANVILKKTKGANSGWIVITWGWACAVFIPALIFGGISGAHFNPALTIALAAIGNFSWADVPIYIIAQMLGAMLGAVLVWIQYLPHWAETEDQRTKLGVFCTGPAIRSYGANLISEIVGTFALVFFILGLGTVEMASGLGTFAVGLVILALGVSLGGTTGYAINPARDLGPRIAHAILPIAGKGDSDWSYAWVPVLGPIIGGLLAAFFYVSIF</sequence>
<dbReference type="RefSeq" id="WP_158741478.1">
    <property type="nucleotide sequence ID" value="NZ_JAFBEP010000010.1"/>
</dbReference>
<feature type="transmembrane region" description="Helical" evidence="8">
    <location>
        <begin position="6"/>
        <end position="27"/>
    </location>
</feature>
<dbReference type="InterPro" id="IPR022357">
    <property type="entry name" value="MIP_CS"/>
</dbReference>
<feature type="transmembrane region" description="Helical" evidence="8">
    <location>
        <begin position="83"/>
        <end position="105"/>
    </location>
</feature>
<dbReference type="OrthoDB" id="9807293at2"/>
<feature type="transmembrane region" description="Helical" evidence="8">
    <location>
        <begin position="160"/>
        <end position="184"/>
    </location>
</feature>
<dbReference type="InterPro" id="IPR000425">
    <property type="entry name" value="MIP"/>
</dbReference>
<dbReference type="GO" id="GO:0015254">
    <property type="term" value="F:glycerol channel activity"/>
    <property type="evidence" value="ECO:0007669"/>
    <property type="project" value="TreeGrafter"/>
</dbReference>
<comment type="subcellular location">
    <subcellularLocation>
        <location evidence="1">Membrane</location>
        <topology evidence="1">Multi-pass membrane protein</topology>
    </subcellularLocation>
</comment>
<name>A0A7C8LI58_9FIRM</name>
<feature type="transmembrane region" description="Helical" evidence="8">
    <location>
        <begin position="39"/>
        <end position="63"/>
    </location>
</feature>
<dbReference type="SUPFAM" id="SSF81338">
    <property type="entry name" value="Aquaporin-like"/>
    <property type="match status" value="1"/>
</dbReference>
<comment type="caution">
    <text evidence="9">The sequence shown here is derived from an EMBL/GenBank/DDBJ whole genome shotgun (WGS) entry which is preliminary data.</text>
</comment>
<evidence type="ECO:0000256" key="8">
    <source>
        <dbReference type="SAM" id="Phobius"/>
    </source>
</evidence>
<comment type="similarity">
    <text evidence="2 7">Belongs to the MIP/aquaporin (TC 1.A.8) family.</text>
</comment>
<dbReference type="InterPro" id="IPR050363">
    <property type="entry name" value="MIP/Aquaporin"/>
</dbReference>
<evidence type="ECO:0000313" key="10">
    <source>
        <dbReference type="Proteomes" id="UP000483018"/>
    </source>
</evidence>
<evidence type="ECO:0000256" key="1">
    <source>
        <dbReference type="ARBA" id="ARBA00004141"/>
    </source>
</evidence>
<keyword evidence="4 7" id="KW-0812">Transmembrane</keyword>
<evidence type="ECO:0000256" key="2">
    <source>
        <dbReference type="ARBA" id="ARBA00006175"/>
    </source>
</evidence>
<evidence type="ECO:0000256" key="7">
    <source>
        <dbReference type="RuleBase" id="RU000477"/>
    </source>
</evidence>
<dbReference type="NCBIfam" id="TIGR00861">
    <property type="entry name" value="MIP"/>
    <property type="match status" value="1"/>
</dbReference>
<dbReference type="PRINTS" id="PR00783">
    <property type="entry name" value="MINTRINSICP"/>
</dbReference>
<dbReference type="PROSITE" id="PS00221">
    <property type="entry name" value="MIP"/>
    <property type="match status" value="1"/>
</dbReference>
<protein>
    <submittedName>
        <fullName evidence="9">MIP family channel protein</fullName>
    </submittedName>
</protein>
<evidence type="ECO:0000256" key="6">
    <source>
        <dbReference type="ARBA" id="ARBA00023136"/>
    </source>
</evidence>
<dbReference type="GO" id="GO:0005886">
    <property type="term" value="C:plasma membrane"/>
    <property type="evidence" value="ECO:0007669"/>
    <property type="project" value="TreeGrafter"/>
</dbReference>
<proteinExistence type="inferred from homology"/>
<feature type="transmembrane region" description="Helical" evidence="8">
    <location>
        <begin position="211"/>
        <end position="233"/>
    </location>
</feature>
<dbReference type="InterPro" id="IPR023271">
    <property type="entry name" value="Aquaporin-like"/>
</dbReference>
<keyword evidence="6 8" id="KW-0472">Membrane</keyword>
<keyword evidence="10" id="KW-1185">Reference proteome</keyword>
<gene>
    <name evidence="9" type="ORF">GND95_12425</name>
</gene>
<dbReference type="Proteomes" id="UP000483018">
    <property type="component" value="Unassembled WGS sequence"/>
</dbReference>